<comment type="caution">
    <text evidence="1">The sequence shown here is derived from an EMBL/GenBank/DDBJ whole genome shotgun (WGS) entry which is preliminary data.</text>
</comment>
<evidence type="ECO:0000313" key="1">
    <source>
        <dbReference type="EMBL" id="KAJ8621127.1"/>
    </source>
</evidence>
<reference evidence="1 2" key="1">
    <citation type="journal article" date="2022" name="Hortic Res">
        <title>A haplotype resolved chromosomal level avocado genome allows analysis of novel avocado genes.</title>
        <authorList>
            <person name="Nath O."/>
            <person name="Fletcher S.J."/>
            <person name="Hayward A."/>
            <person name="Shaw L.M."/>
            <person name="Masouleh A.K."/>
            <person name="Furtado A."/>
            <person name="Henry R.J."/>
            <person name="Mitter N."/>
        </authorList>
    </citation>
    <scope>NUCLEOTIDE SEQUENCE [LARGE SCALE GENOMIC DNA]</scope>
    <source>
        <strain evidence="2">cv. Hass</strain>
    </source>
</reference>
<organism evidence="1 2">
    <name type="scientific">Persea americana</name>
    <name type="common">Avocado</name>
    <dbReference type="NCBI Taxonomy" id="3435"/>
    <lineage>
        <taxon>Eukaryota</taxon>
        <taxon>Viridiplantae</taxon>
        <taxon>Streptophyta</taxon>
        <taxon>Embryophyta</taxon>
        <taxon>Tracheophyta</taxon>
        <taxon>Spermatophyta</taxon>
        <taxon>Magnoliopsida</taxon>
        <taxon>Magnoliidae</taxon>
        <taxon>Laurales</taxon>
        <taxon>Lauraceae</taxon>
        <taxon>Persea</taxon>
    </lineage>
</organism>
<dbReference type="Proteomes" id="UP001234297">
    <property type="component" value="Chromosome 9"/>
</dbReference>
<keyword evidence="2" id="KW-1185">Reference proteome</keyword>
<dbReference type="EMBL" id="CM056817">
    <property type="protein sequence ID" value="KAJ8621127.1"/>
    <property type="molecule type" value="Genomic_DNA"/>
</dbReference>
<sequence>MMGSARINGVDAEDIKLKELLNELQLDYSSPTSKSLDHSISSIKDAINSIPNNIMVGADAAPGFIRDLGVPSPDKIAFTFHTPTSIDVVGSYSIRAIAKPHISVDILLRMPKECFHEKDYLNHRYHAKRCLYLCVIERHLRLSSAVRKIEWSAFQEEGRKPILIIHPVVDTSEPFGIFIRLIPSATSLFDVSKLNLARNNVRAVSQATPKYNSSILEDMFLEENAAFVKRVFLRWKGLEEALLLLKVWARQRSTICAHDCFNGFLISIIMAYLTTEFGGSRINKSMKALQILRVSLDFIANSKSWDKGFSVRPLDQCNVSKEEKKLHLQSFGVVLLDASGHFNLAFRMTRSAFKELRDEAAWMLNCMDKCRDGGFEDVFMTKVDPAAKFDYCIRINLKGNSKVYESGFCLDNECWRMYEEKVHSLLEHGLNDRAKLVRVTWRTTPSEWNIEEGFSKFGNQQMLAGILASSYEKTSRVVDVGPNADSKDEVAKFRKFWGEKAELRRFKDGTIAESTVWECKQWERHLIIRSITEYILSRHLLLSNEHVFHVADQLDFCLLHGDKDPISASGGLFGAFEVLSKRLRSLEGIPLTISSVQPLDPAFRYTSVFPPEPHPFANEKGFAQRSQKFTMTCVQSLDVMIQLEGSGNWPLDDVAFEKTKSAFLLKIGERLQSSWGMKCVAAEDEVNVLMSGYAFCLRILHERGISSLKKQVTVENAEMKQALCLDKELFLRGQHSSMVHGLQGRYPTYGPVVRLAKRWVASHLFSFFLAEEAVELLVAYLFVKPFPFYAPCSRIAGFLRFLRLLASYDWAFSPLVVDINNDMTSEDAKEISESFISSRKLYEQNSHSVNPAMFLATPYDKVSEAWTKFSPSATVLRRMALYARSSAELLASLILQGQIGHQKWECLFRTPLNNYDAVILLHRDKLPYPQRLLFPAEMNQGRHVVEGDVCKGFNPYITLGNRHQSFEEVRERLMVNFDPTRCFAEDLEREFPDTFKVWYDSLGGDAIGLTWEKLGSKKRDREEGIQDMINMLKDVGKVGKGFVKSVYFLKAPRLLRT</sequence>
<protein>
    <submittedName>
        <fullName evidence="1">Uncharacterized protein</fullName>
    </submittedName>
</protein>
<evidence type="ECO:0000313" key="2">
    <source>
        <dbReference type="Proteomes" id="UP001234297"/>
    </source>
</evidence>
<name>A0ACC2KJC2_PERAE</name>
<accession>A0ACC2KJC2</accession>
<proteinExistence type="predicted"/>
<gene>
    <name evidence="1" type="ORF">MRB53_029656</name>
</gene>